<dbReference type="eggNOG" id="ENOG502S2M8">
    <property type="taxonomic scope" value="Eukaryota"/>
</dbReference>
<accession>K3ZDN4</accession>
<sequence>IRPRFTRGAEPGELPLRAFAFLKTSPPSLASPSRLSPAPTSRLLLMVLMAGASDSDHHHPTAKTAPAPPAPASPSPSPSPAARTRLHGFSFPTLSWGTHRLLRCSKDGASASASASPPLHPQTPSPEKEKPQGRQGSPGAATGAPQPPRPWNLRTRRSATVAPLASRSDGAGKAAAEQPLASPPAVARKRGFSAALTKEEIAEDFAAIRGTRAPRRPKKRPRAVQRQLDMLYPGLSLADVNLDSYKVEER</sequence>
<protein>
    <recommendedName>
        <fullName evidence="4">DUF1639 domain-containing protein</fullName>
    </recommendedName>
</protein>
<dbReference type="Gramene" id="KQL14461">
    <property type="protein sequence ID" value="KQL14461"/>
    <property type="gene ID" value="SETIT_024673mg"/>
</dbReference>
<dbReference type="EMBL" id="AGNK02001570">
    <property type="status" value="NOT_ANNOTATED_CDS"/>
    <property type="molecule type" value="Genomic_DNA"/>
</dbReference>
<feature type="compositionally biased region" description="Pro residues" evidence="1">
    <location>
        <begin position="66"/>
        <end position="79"/>
    </location>
</feature>
<dbReference type="OMA" id="RPSRPWN"/>
<proteinExistence type="predicted"/>
<dbReference type="EnsemblPlants" id="KQL14461">
    <property type="protein sequence ID" value="KQL14461"/>
    <property type="gene ID" value="SETIT_024673mg"/>
</dbReference>
<dbReference type="Pfam" id="PF07797">
    <property type="entry name" value="DUF1639"/>
    <property type="match status" value="1"/>
</dbReference>
<dbReference type="FunCoup" id="K3ZDN4">
    <property type="interactions" value="1553"/>
</dbReference>
<dbReference type="PANTHER" id="PTHR33130">
    <property type="entry name" value="PUTATIVE (DUF1639)-RELATED"/>
    <property type="match status" value="1"/>
</dbReference>
<reference evidence="2" key="2">
    <citation type="submission" date="2018-08" db="UniProtKB">
        <authorList>
            <consortium name="EnsemblPlants"/>
        </authorList>
    </citation>
    <scope>IDENTIFICATION</scope>
    <source>
        <strain evidence="2">Yugu1</strain>
    </source>
</reference>
<organism evidence="2 3">
    <name type="scientific">Setaria italica</name>
    <name type="common">Foxtail millet</name>
    <name type="synonym">Panicum italicum</name>
    <dbReference type="NCBI Taxonomy" id="4555"/>
    <lineage>
        <taxon>Eukaryota</taxon>
        <taxon>Viridiplantae</taxon>
        <taxon>Streptophyta</taxon>
        <taxon>Embryophyta</taxon>
        <taxon>Tracheophyta</taxon>
        <taxon>Spermatophyta</taxon>
        <taxon>Magnoliopsida</taxon>
        <taxon>Liliopsida</taxon>
        <taxon>Poales</taxon>
        <taxon>Poaceae</taxon>
        <taxon>PACMAD clade</taxon>
        <taxon>Panicoideae</taxon>
        <taxon>Panicodae</taxon>
        <taxon>Paniceae</taxon>
        <taxon>Cenchrinae</taxon>
        <taxon>Setaria</taxon>
    </lineage>
</organism>
<dbReference type="InParanoid" id="K3ZDN4"/>
<feature type="region of interest" description="Disordered" evidence="1">
    <location>
        <begin position="107"/>
        <end position="187"/>
    </location>
</feature>
<dbReference type="PANTHER" id="PTHR33130:SF60">
    <property type="entry name" value="OS05G0551600 PROTEIN"/>
    <property type="match status" value="1"/>
</dbReference>
<evidence type="ECO:0000313" key="2">
    <source>
        <dbReference type="EnsemblPlants" id="KQL14461"/>
    </source>
</evidence>
<feature type="region of interest" description="Disordered" evidence="1">
    <location>
        <begin position="54"/>
        <end position="85"/>
    </location>
</feature>
<evidence type="ECO:0000313" key="3">
    <source>
        <dbReference type="Proteomes" id="UP000004995"/>
    </source>
</evidence>
<reference evidence="3" key="1">
    <citation type="journal article" date="2012" name="Nat. Biotechnol.">
        <title>Reference genome sequence of the model plant Setaria.</title>
        <authorList>
            <person name="Bennetzen J.L."/>
            <person name="Schmutz J."/>
            <person name="Wang H."/>
            <person name="Percifield R."/>
            <person name="Hawkins J."/>
            <person name="Pontaroli A.C."/>
            <person name="Estep M."/>
            <person name="Feng L."/>
            <person name="Vaughn J.N."/>
            <person name="Grimwood J."/>
            <person name="Jenkins J."/>
            <person name="Barry K."/>
            <person name="Lindquist E."/>
            <person name="Hellsten U."/>
            <person name="Deshpande S."/>
            <person name="Wang X."/>
            <person name="Wu X."/>
            <person name="Mitros T."/>
            <person name="Triplett J."/>
            <person name="Yang X."/>
            <person name="Ye C.Y."/>
            <person name="Mauro-Herrera M."/>
            <person name="Wang L."/>
            <person name="Li P."/>
            <person name="Sharma M."/>
            <person name="Sharma R."/>
            <person name="Ronald P.C."/>
            <person name="Panaud O."/>
            <person name="Kellogg E.A."/>
            <person name="Brutnell T.P."/>
            <person name="Doust A.N."/>
            <person name="Tuskan G.A."/>
            <person name="Rokhsar D."/>
            <person name="Devos K.M."/>
        </authorList>
    </citation>
    <scope>NUCLEOTIDE SEQUENCE [LARGE SCALE GENOMIC DNA]</scope>
    <source>
        <strain evidence="3">cv. Yugu1</strain>
    </source>
</reference>
<dbReference type="HOGENOM" id="CLU_075926_0_0_1"/>
<dbReference type="Proteomes" id="UP000004995">
    <property type="component" value="Unassembled WGS sequence"/>
</dbReference>
<keyword evidence="3" id="KW-1185">Reference proteome</keyword>
<evidence type="ECO:0000256" key="1">
    <source>
        <dbReference type="SAM" id="MobiDB-lite"/>
    </source>
</evidence>
<evidence type="ECO:0008006" key="4">
    <source>
        <dbReference type="Google" id="ProtNLM"/>
    </source>
</evidence>
<name>K3ZDN4_SETIT</name>
<dbReference type="STRING" id="4555.K3ZDN4"/>
<dbReference type="AlphaFoldDB" id="K3ZDN4"/>
<dbReference type="InterPro" id="IPR012438">
    <property type="entry name" value="DUF1639"/>
</dbReference>